<evidence type="ECO:0000256" key="1">
    <source>
        <dbReference type="ARBA" id="ARBA00002558"/>
    </source>
</evidence>
<gene>
    <name evidence="7" type="ORF">LPJ61_005862</name>
</gene>
<evidence type="ECO:0000256" key="4">
    <source>
        <dbReference type="ARBA" id="ARBA00021524"/>
    </source>
</evidence>
<organism evidence="7 8">
    <name type="scientific">Coemansia biformis</name>
    <dbReference type="NCBI Taxonomy" id="1286918"/>
    <lineage>
        <taxon>Eukaryota</taxon>
        <taxon>Fungi</taxon>
        <taxon>Fungi incertae sedis</taxon>
        <taxon>Zoopagomycota</taxon>
        <taxon>Kickxellomycotina</taxon>
        <taxon>Kickxellomycetes</taxon>
        <taxon>Kickxellales</taxon>
        <taxon>Kickxellaceae</taxon>
        <taxon>Coemansia</taxon>
    </lineage>
</organism>
<evidence type="ECO:0000256" key="5">
    <source>
        <dbReference type="ARBA" id="ARBA00023242"/>
    </source>
</evidence>
<keyword evidence="5" id="KW-0539">Nucleus</keyword>
<reference evidence="7" key="1">
    <citation type="submission" date="2022-07" db="EMBL/GenBank/DDBJ databases">
        <title>Phylogenomic reconstructions and comparative analyses of Kickxellomycotina fungi.</title>
        <authorList>
            <person name="Reynolds N.K."/>
            <person name="Stajich J.E."/>
            <person name="Barry K."/>
            <person name="Grigoriev I.V."/>
            <person name="Crous P."/>
            <person name="Smith M.E."/>
        </authorList>
    </citation>
    <scope>NUCLEOTIDE SEQUENCE</scope>
    <source>
        <strain evidence="7">BCRC 34381</strain>
    </source>
</reference>
<dbReference type="Gene3D" id="2.30.42.10">
    <property type="match status" value="3"/>
</dbReference>
<feature type="non-terminal residue" evidence="7">
    <location>
        <position position="1"/>
    </location>
</feature>
<dbReference type="Pfam" id="PF17820">
    <property type="entry name" value="PDZ_6"/>
    <property type="match status" value="1"/>
</dbReference>
<name>A0A9W7Y3B9_9FUNG</name>
<keyword evidence="8" id="KW-1185">Reference proteome</keyword>
<dbReference type="EMBL" id="JANBOI010002270">
    <property type="protein sequence ID" value="KAJ1723107.1"/>
    <property type="molecule type" value="Genomic_DNA"/>
</dbReference>
<comment type="caution">
    <text evidence="7">The sequence shown here is derived from an EMBL/GenBank/DDBJ whole genome shotgun (WGS) entry which is preliminary data.</text>
</comment>
<feature type="domain" description="PDZ" evidence="6">
    <location>
        <begin position="492"/>
        <end position="575"/>
    </location>
</feature>
<dbReference type="PANTHER" id="PTHR46366:SF1">
    <property type="entry name" value="PDZ DOMAIN-CONTAINING PROTEIN C1685.05"/>
    <property type="match status" value="1"/>
</dbReference>
<dbReference type="InterPro" id="IPR041489">
    <property type="entry name" value="PDZ_6"/>
</dbReference>
<dbReference type="AlphaFoldDB" id="A0A9W7Y3B9"/>
<evidence type="ECO:0000313" key="8">
    <source>
        <dbReference type="Proteomes" id="UP001143981"/>
    </source>
</evidence>
<feature type="non-terminal residue" evidence="7">
    <location>
        <position position="701"/>
    </location>
</feature>
<dbReference type="InterPro" id="IPR009003">
    <property type="entry name" value="Peptidase_S1_PA"/>
</dbReference>
<dbReference type="Proteomes" id="UP001143981">
    <property type="component" value="Unassembled WGS sequence"/>
</dbReference>
<protein>
    <recommendedName>
        <fullName evidence="3">Pro-apoptotic serine protease NMA111</fullName>
    </recommendedName>
    <alternativeName>
        <fullName evidence="4">Pro-apoptotic serine protease nma111</fullName>
    </alternativeName>
</protein>
<dbReference type="CDD" id="cd06786">
    <property type="entry name" value="cpPDZ1_ScNma111-like"/>
    <property type="match status" value="1"/>
</dbReference>
<evidence type="ECO:0000256" key="3">
    <source>
        <dbReference type="ARBA" id="ARBA00020338"/>
    </source>
</evidence>
<feature type="domain" description="PDZ" evidence="6">
    <location>
        <begin position="30"/>
        <end position="109"/>
    </location>
</feature>
<feature type="domain" description="PDZ" evidence="6">
    <location>
        <begin position="596"/>
        <end position="677"/>
    </location>
</feature>
<dbReference type="SUPFAM" id="SSF50156">
    <property type="entry name" value="PDZ domain-like"/>
    <property type="match status" value="3"/>
</dbReference>
<dbReference type="OrthoDB" id="4217619at2759"/>
<dbReference type="SUPFAM" id="SSF50494">
    <property type="entry name" value="Trypsin-like serine proteases"/>
    <property type="match status" value="1"/>
</dbReference>
<accession>A0A9W7Y3B9</accession>
<proteinExistence type="predicted"/>
<comment type="function">
    <text evidence="1">Nuclear serine protease which mediates apoptosis.</text>
</comment>
<dbReference type="InterPro" id="IPR025926">
    <property type="entry name" value="PDZ-like_dom"/>
</dbReference>
<dbReference type="PANTHER" id="PTHR46366">
    <property type="entry name" value="PRO-APOPTOTIC SERINE PROTEASE NMA111"/>
    <property type="match status" value="1"/>
</dbReference>
<evidence type="ECO:0000259" key="6">
    <source>
        <dbReference type="SMART" id="SM00228"/>
    </source>
</evidence>
<evidence type="ECO:0000256" key="2">
    <source>
        <dbReference type="ARBA" id="ARBA00004123"/>
    </source>
</evidence>
<comment type="subcellular location">
    <subcellularLocation>
        <location evidence="2">Nucleus</location>
    </subcellularLocation>
</comment>
<dbReference type="GO" id="GO:0006508">
    <property type="term" value="P:proteolysis"/>
    <property type="evidence" value="ECO:0007669"/>
    <property type="project" value="UniProtKB-KW"/>
</dbReference>
<dbReference type="GO" id="GO:0008233">
    <property type="term" value="F:peptidase activity"/>
    <property type="evidence" value="ECO:0007669"/>
    <property type="project" value="UniProtKB-KW"/>
</dbReference>
<dbReference type="SMART" id="SM00228">
    <property type="entry name" value="PDZ"/>
    <property type="match status" value="3"/>
</dbReference>
<evidence type="ECO:0000313" key="7">
    <source>
        <dbReference type="EMBL" id="KAJ1723107.1"/>
    </source>
</evidence>
<dbReference type="GO" id="GO:0005634">
    <property type="term" value="C:nucleus"/>
    <property type="evidence" value="ECO:0007669"/>
    <property type="project" value="UniProtKB-SubCell"/>
</dbReference>
<dbReference type="InterPro" id="IPR036034">
    <property type="entry name" value="PDZ_sf"/>
</dbReference>
<dbReference type="Pfam" id="PF12812">
    <property type="entry name" value="PDZ_1"/>
    <property type="match status" value="2"/>
</dbReference>
<sequence length="701" mass="76904">RALKFIQQGLPVPRGSIQTRFLYRPFDEAQKLGLPEETEALVRSVRPNDIGMLVVETVLPEGPGACAGLEEGDILLRINGEIVTHFVQLEDFLDGNIGKTVAVTAIRGGETIEAVATVQDMHELAPSRLVSFGGCAANNLSYQLAYTYTLPLRGVFLASNGIFLPSRENGEGLIVDTIDNEPVANIDDFVAAIKKLPDNEPVTIVTYSVGNIHKKLSNTVIISHAWSKIRIYTRNDSTGMWDREKVEPCPRPVSTAPVNVKIADLGDPRAGKSAALSRAMVSVTCLLPTAYDGNFNVLLIDYGAVVDVERGLVLVSRRTFPLEICNINVTVAGSLSLPAKLRFAHPTHNFAIIQFDPARIGANNLHQLQLSQQALRQGDSVQVITFNSQANPMCINTVVSDTAEIRIDPIFPPVWRSINMETTQFESRLVSDFRFGLVGDDEGRVSAFWIPFINSQGGTFSGGLSAQAVVPVLNALQRNEKPRLRLLCIEVMSVGLSIARASGLSQSRLDEVQHASTNRNVLFRIENVELLSKAHGVLRPLDIIISINGKLMLNIEDLAPQYTNEKLELVILRGKEEMTVKVETSEYDGGTNKLVFWCGATLQAPHMAARQQTTKAPSGVYCSGIFHGSPADVYELQASYWITHVNGVSTPDIDTFESVVRTCPDNTYARVKVVSFDLEPSVLSIKTCYHYWPTSSLHKDP</sequence>
<dbReference type="InterPro" id="IPR001478">
    <property type="entry name" value="PDZ"/>
</dbReference>